<comment type="caution">
    <text evidence="2">The sequence shown here is derived from an EMBL/GenBank/DDBJ whole genome shotgun (WGS) entry which is preliminary data.</text>
</comment>
<proteinExistence type="predicted"/>
<dbReference type="EMBL" id="QJKJ01010483">
    <property type="protein sequence ID" value="RDX73553.1"/>
    <property type="molecule type" value="Genomic_DNA"/>
</dbReference>
<dbReference type="Proteomes" id="UP000257109">
    <property type="component" value="Unassembled WGS sequence"/>
</dbReference>
<dbReference type="AlphaFoldDB" id="A0A371F5V6"/>
<feature type="domain" description="Reverse transcriptase Ty1/copia-type" evidence="1">
    <location>
        <begin position="3"/>
        <end position="102"/>
    </location>
</feature>
<accession>A0A371F5V6</accession>
<dbReference type="InterPro" id="IPR013103">
    <property type="entry name" value="RVT_2"/>
</dbReference>
<evidence type="ECO:0000313" key="3">
    <source>
        <dbReference type="Proteomes" id="UP000257109"/>
    </source>
</evidence>
<dbReference type="Pfam" id="PF07727">
    <property type="entry name" value="RVT_2"/>
    <property type="match status" value="1"/>
</dbReference>
<gene>
    <name evidence="2" type="ORF">CR513_46819</name>
</gene>
<organism evidence="2 3">
    <name type="scientific">Mucuna pruriens</name>
    <name type="common">Velvet bean</name>
    <name type="synonym">Dolichos pruriens</name>
    <dbReference type="NCBI Taxonomy" id="157652"/>
    <lineage>
        <taxon>Eukaryota</taxon>
        <taxon>Viridiplantae</taxon>
        <taxon>Streptophyta</taxon>
        <taxon>Embryophyta</taxon>
        <taxon>Tracheophyta</taxon>
        <taxon>Spermatophyta</taxon>
        <taxon>Magnoliopsida</taxon>
        <taxon>eudicotyledons</taxon>
        <taxon>Gunneridae</taxon>
        <taxon>Pentapetalae</taxon>
        <taxon>rosids</taxon>
        <taxon>fabids</taxon>
        <taxon>Fabales</taxon>
        <taxon>Fabaceae</taxon>
        <taxon>Papilionoideae</taxon>
        <taxon>50 kb inversion clade</taxon>
        <taxon>NPAAA clade</taxon>
        <taxon>indigoferoid/millettioid clade</taxon>
        <taxon>Phaseoleae</taxon>
        <taxon>Mucuna</taxon>
    </lineage>
</organism>
<evidence type="ECO:0000313" key="2">
    <source>
        <dbReference type="EMBL" id="RDX73553.1"/>
    </source>
</evidence>
<keyword evidence="3" id="KW-1185">Reference proteome</keyword>
<protein>
    <recommendedName>
        <fullName evidence="1">Reverse transcriptase Ty1/copia-type domain-containing protein</fullName>
    </recommendedName>
</protein>
<sequence>MIHVGFKRCEYDYYVYVKSFTDDSFFFLLLYVNDMLINANHLHDVNELKNFLRKEFDAKNLSVAKKILGMDIHRDKNRFDMSNATLVNTLFVNNFKLLMNQCSKTNAEVEYT</sequence>
<dbReference type="OrthoDB" id="1692315at2759"/>
<feature type="non-terminal residue" evidence="2">
    <location>
        <position position="1"/>
    </location>
</feature>
<reference evidence="2" key="1">
    <citation type="submission" date="2018-05" db="EMBL/GenBank/DDBJ databases">
        <title>Draft genome of Mucuna pruriens seed.</title>
        <authorList>
            <person name="Nnadi N.E."/>
            <person name="Vos R."/>
            <person name="Hasami M.H."/>
            <person name="Devisetty U.K."/>
            <person name="Aguiy J.C."/>
        </authorList>
    </citation>
    <scope>NUCLEOTIDE SEQUENCE [LARGE SCALE GENOMIC DNA]</scope>
    <source>
        <strain evidence="2">JCA_2017</strain>
    </source>
</reference>
<name>A0A371F5V6_MUCPR</name>
<evidence type="ECO:0000259" key="1">
    <source>
        <dbReference type="Pfam" id="PF07727"/>
    </source>
</evidence>